<evidence type="ECO:0000313" key="3">
    <source>
        <dbReference type="Proteomes" id="UP001218218"/>
    </source>
</evidence>
<comment type="caution">
    <text evidence="2">The sequence shown here is derived from an EMBL/GenBank/DDBJ whole genome shotgun (WGS) entry which is preliminary data.</text>
</comment>
<reference evidence="2" key="1">
    <citation type="submission" date="2023-03" db="EMBL/GenBank/DDBJ databases">
        <title>Massive genome expansion in bonnet fungi (Mycena s.s.) driven by repeated elements and novel gene families across ecological guilds.</title>
        <authorList>
            <consortium name="Lawrence Berkeley National Laboratory"/>
            <person name="Harder C.B."/>
            <person name="Miyauchi S."/>
            <person name="Viragh M."/>
            <person name="Kuo A."/>
            <person name="Thoen E."/>
            <person name="Andreopoulos B."/>
            <person name="Lu D."/>
            <person name="Skrede I."/>
            <person name="Drula E."/>
            <person name="Henrissat B."/>
            <person name="Morin E."/>
            <person name="Kohler A."/>
            <person name="Barry K."/>
            <person name="LaButti K."/>
            <person name="Morin E."/>
            <person name="Salamov A."/>
            <person name="Lipzen A."/>
            <person name="Mereny Z."/>
            <person name="Hegedus B."/>
            <person name="Baldrian P."/>
            <person name="Stursova M."/>
            <person name="Weitz H."/>
            <person name="Taylor A."/>
            <person name="Grigoriev I.V."/>
            <person name="Nagy L.G."/>
            <person name="Martin F."/>
            <person name="Kauserud H."/>
        </authorList>
    </citation>
    <scope>NUCLEOTIDE SEQUENCE</scope>
    <source>
        <strain evidence="2">CBHHK002</strain>
    </source>
</reference>
<dbReference type="AlphaFoldDB" id="A0AAD7E683"/>
<accession>A0AAD7E683</accession>
<evidence type="ECO:0000313" key="2">
    <source>
        <dbReference type="EMBL" id="KAJ7300535.1"/>
    </source>
</evidence>
<keyword evidence="3" id="KW-1185">Reference proteome</keyword>
<name>A0AAD7E683_9AGAR</name>
<evidence type="ECO:0000256" key="1">
    <source>
        <dbReference type="SAM" id="MobiDB-lite"/>
    </source>
</evidence>
<gene>
    <name evidence="2" type="ORF">DFH08DRAFT_828387</name>
</gene>
<proteinExistence type="predicted"/>
<dbReference type="EMBL" id="JARIHO010000163">
    <property type="protein sequence ID" value="KAJ7300535.1"/>
    <property type="molecule type" value="Genomic_DNA"/>
</dbReference>
<protein>
    <submittedName>
        <fullName evidence="2">Uncharacterized protein</fullName>
    </submittedName>
</protein>
<feature type="region of interest" description="Disordered" evidence="1">
    <location>
        <begin position="33"/>
        <end position="55"/>
    </location>
</feature>
<organism evidence="2 3">
    <name type="scientific">Mycena albidolilacea</name>
    <dbReference type="NCBI Taxonomy" id="1033008"/>
    <lineage>
        <taxon>Eukaryota</taxon>
        <taxon>Fungi</taxon>
        <taxon>Dikarya</taxon>
        <taxon>Basidiomycota</taxon>
        <taxon>Agaricomycotina</taxon>
        <taxon>Agaricomycetes</taxon>
        <taxon>Agaricomycetidae</taxon>
        <taxon>Agaricales</taxon>
        <taxon>Marasmiineae</taxon>
        <taxon>Mycenaceae</taxon>
        <taxon>Mycena</taxon>
    </lineage>
</organism>
<sequence>MYKKVENPSRLSLDVSLRADLLSSRFGFLRKRAHPAKAESQLPPGGNGGLSFTSNGRGPVGMGADVFKRSSTSHNRVALAVVSHGLQIRGSKLVQKYIGEGSRMVPELSPSMIFKDEIDSIGSSQGERECWRRQRGAAYDATRRIRAVEEYQGYYGDESNQWVPLRLKKNQERNMSVNKLF</sequence>
<dbReference type="Proteomes" id="UP001218218">
    <property type="component" value="Unassembled WGS sequence"/>
</dbReference>